<name>A0ACD4RE99_9BACI</name>
<evidence type="ECO:0000313" key="1">
    <source>
        <dbReference type="EMBL" id="WHZ58737.1"/>
    </source>
</evidence>
<gene>
    <name evidence="1" type="ORF">QLQ22_05180</name>
</gene>
<organism evidence="1 2">
    <name type="scientific">Metabacillus hrfriensis</name>
    <dbReference type="NCBI Taxonomy" id="3048891"/>
    <lineage>
        <taxon>Bacteria</taxon>
        <taxon>Bacillati</taxon>
        <taxon>Bacillota</taxon>
        <taxon>Bacilli</taxon>
        <taxon>Bacillales</taxon>
        <taxon>Bacillaceae</taxon>
        <taxon>Metabacillus</taxon>
    </lineage>
</organism>
<keyword evidence="1" id="KW-0067">ATP-binding</keyword>
<dbReference type="EMBL" id="CP126116">
    <property type="protein sequence ID" value="WHZ58737.1"/>
    <property type="molecule type" value="Genomic_DNA"/>
</dbReference>
<protein>
    <submittedName>
        <fullName evidence="1">ATP-binding cassette domain-containing protein</fullName>
    </submittedName>
</protein>
<keyword evidence="2" id="KW-1185">Reference proteome</keyword>
<dbReference type="Proteomes" id="UP001226091">
    <property type="component" value="Chromosome"/>
</dbReference>
<proteinExistence type="predicted"/>
<evidence type="ECO:0000313" key="2">
    <source>
        <dbReference type="Proteomes" id="UP001226091"/>
    </source>
</evidence>
<reference evidence="2" key="1">
    <citation type="journal article" date="2025" name="Aquaculture">
        <title>Assessment of the bioflocculant production and safety properties of Metabacillus hrfriensis sp. nov. based on phenotypic and whole-genome sequencing analysis.</title>
        <authorList>
            <person name="Zhang R."/>
            <person name="Zhao Z."/>
            <person name="Luo L."/>
            <person name="Wang S."/>
            <person name="Guo K."/>
            <person name="Xu W."/>
        </authorList>
    </citation>
    <scope>NUCLEOTIDE SEQUENCE [LARGE SCALE GENOMIC DNA]</scope>
    <source>
        <strain evidence="2">CT-WN-B3</strain>
    </source>
</reference>
<keyword evidence="1" id="KW-0547">Nucleotide-binding</keyword>
<sequence length="513" mass="56780">MKNNLNDFACLLEINQIYKKFSGNPVLRGVDLTLRSGEIYAIVGGNGAGKSTLMKIITGLYKPDSGTMIIRGKQVSFSNTHDAHLHGIYLVPQEPLIFPNMTVEENIMIGLSETKTVLKKKIEKILIRLGWTLDLQKNAFSLAIAEQQLVEIIRGLVREAEILILDEPTSTLTFGEINSLFQTIKQLSSEGLGVFYITHRFSEIFTLANSVAVLRDGIISAKGPVSKFNYEKLLEGLVPAASSLRRHKEETNFLDSGPAVISNKETVSTKPALDVYQLSSKCFHTISFQLFPGEILGIAGVVGAGRTELAESIFGIGKFSQGRILLDAVDISKLSIRQRINKGLVYLPEDRHTHGIFSITSIKNNITSTILDRLKGIFLPVKHEKLLTSKYISDLKIKATNSDQELKELSGGNQQKVVLSKYLAAAPKVIMLDEPTRGIDANARTDIYRMIEDLKAEGRAVLLISSDIEEIQKLSDRVIVMHEGHIVKTLEKRDITFDEITTSAFGINKEAIT</sequence>
<accession>A0ACD4RE99</accession>